<feature type="compositionally biased region" description="Low complexity" evidence="6">
    <location>
        <begin position="362"/>
        <end position="376"/>
    </location>
</feature>
<feature type="transmembrane region" description="Helical" evidence="7">
    <location>
        <begin position="233"/>
        <end position="254"/>
    </location>
</feature>
<evidence type="ECO:0000256" key="5">
    <source>
        <dbReference type="ARBA" id="ARBA00038359"/>
    </source>
</evidence>
<evidence type="ECO:0000259" key="8">
    <source>
        <dbReference type="Pfam" id="PF20684"/>
    </source>
</evidence>
<dbReference type="Pfam" id="PF20684">
    <property type="entry name" value="Fung_rhodopsin"/>
    <property type="match status" value="1"/>
</dbReference>
<dbReference type="GO" id="GO:0016020">
    <property type="term" value="C:membrane"/>
    <property type="evidence" value="ECO:0007669"/>
    <property type="project" value="UniProtKB-SubCell"/>
</dbReference>
<feature type="transmembrane region" description="Helical" evidence="7">
    <location>
        <begin position="6"/>
        <end position="30"/>
    </location>
</feature>
<organism evidence="9 10">
    <name type="scientific">Coleophoma crateriformis</name>
    <dbReference type="NCBI Taxonomy" id="565419"/>
    <lineage>
        <taxon>Eukaryota</taxon>
        <taxon>Fungi</taxon>
        <taxon>Dikarya</taxon>
        <taxon>Ascomycota</taxon>
        <taxon>Pezizomycotina</taxon>
        <taxon>Leotiomycetes</taxon>
        <taxon>Helotiales</taxon>
        <taxon>Dermateaceae</taxon>
        <taxon>Coleophoma</taxon>
    </lineage>
</organism>
<name>A0A3D8RCU8_9HELO</name>
<dbReference type="Proteomes" id="UP000256328">
    <property type="component" value="Unassembled WGS sequence"/>
</dbReference>
<keyword evidence="3 7" id="KW-1133">Transmembrane helix</keyword>
<feature type="transmembrane region" description="Helical" evidence="7">
    <location>
        <begin position="197"/>
        <end position="221"/>
    </location>
</feature>
<feature type="transmembrane region" description="Helical" evidence="7">
    <location>
        <begin position="83"/>
        <end position="105"/>
    </location>
</feature>
<feature type="transmembrane region" description="Helical" evidence="7">
    <location>
        <begin position="117"/>
        <end position="147"/>
    </location>
</feature>
<feature type="domain" description="Rhodopsin" evidence="8">
    <location>
        <begin position="26"/>
        <end position="259"/>
    </location>
</feature>
<comment type="similarity">
    <text evidence="5">Belongs to the SAT4 family.</text>
</comment>
<comment type="subcellular location">
    <subcellularLocation>
        <location evidence="1">Membrane</location>
        <topology evidence="1">Multi-pass membrane protein</topology>
    </subcellularLocation>
</comment>
<evidence type="ECO:0000313" key="9">
    <source>
        <dbReference type="EMBL" id="RDW71748.1"/>
    </source>
</evidence>
<dbReference type="PANTHER" id="PTHR33048:SF47">
    <property type="entry name" value="INTEGRAL MEMBRANE PROTEIN-RELATED"/>
    <property type="match status" value="1"/>
</dbReference>
<feature type="transmembrane region" description="Helical" evidence="7">
    <location>
        <begin position="42"/>
        <end position="63"/>
    </location>
</feature>
<keyword evidence="2 7" id="KW-0812">Transmembrane</keyword>
<keyword evidence="4 7" id="KW-0472">Membrane</keyword>
<dbReference type="InterPro" id="IPR052337">
    <property type="entry name" value="SAT4-like"/>
</dbReference>
<proteinExistence type="inferred from homology"/>
<dbReference type="EMBL" id="PDLN01000011">
    <property type="protein sequence ID" value="RDW71748.1"/>
    <property type="molecule type" value="Genomic_DNA"/>
</dbReference>
<evidence type="ECO:0000256" key="7">
    <source>
        <dbReference type="SAM" id="Phobius"/>
    </source>
</evidence>
<keyword evidence="10" id="KW-1185">Reference proteome</keyword>
<dbReference type="InterPro" id="IPR049326">
    <property type="entry name" value="Rhodopsin_dom_fungi"/>
</dbReference>
<gene>
    <name evidence="9" type="ORF">BP5796_07782</name>
</gene>
<evidence type="ECO:0000256" key="1">
    <source>
        <dbReference type="ARBA" id="ARBA00004141"/>
    </source>
</evidence>
<evidence type="ECO:0000256" key="4">
    <source>
        <dbReference type="ARBA" id="ARBA00023136"/>
    </source>
</evidence>
<feature type="region of interest" description="Disordered" evidence="6">
    <location>
        <begin position="353"/>
        <end position="400"/>
    </location>
</feature>
<evidence type="ECO:0000256" key="6">
    <source>
        <dbReference type="SAM" id="MobiDB-lite"/>
    </source>
</evidence>
<protein>
    <recommendedName>
        <fullName evidence="8">Rhodopsin domain-containing protein</fullName>
    </recommendedName>
</protein>
<dbReference type="OrthoDB" id="5417844at2759"/>
<dbReference type="PANTHER" id="PTHR33048">
    <property type="entry name" value="PTH11-LIKE INTEGRAL MEMBRANE PROTEIN (AFU_ORTHOLOGUE AFUA_5G11245)"/>
    <property type="match status" value="1"/>
</dbReference>
<accession>A0A3D8RCU8</accession>
<evidence type="ECO:0000313" key="10">
    <source>
        <dbReference type="Proteomes" id="UP000256328"/>
    </source>
</evidence>
<sequence>MALESQLSIVIALAVCTTLSVSIVGVRLVLRFCILRNASADDFVIILALIALLVFVSLSSVQVSQALALKHGRVNSVLLLQAIWASIIAYQSSLAAAKTSILLQYMRFLTSPRTRTLCWIMIGISAATGIVFDMVTIFLCTPISGFWHPTATTQCLSRNSQFFSYATINIVTDLIIIIFPIPTLLTLRISAREKAGIITLFAIGGATCIVTILRLNSLIIVTRQTKFSRDNRFVAVWSAIEITTAILCASLPGIRPLFKMSWKRKNQVKRRWSRKPIEDDDIVETRYEPKAGTTVQSLFAPTLADKKRIGVDSWAGIEEIEGLSEKHLEQAPEGVCHGLCVYGFFPKNGDGDRNEDYGDVASSRSRGNSYSSVQSSSDRKGRSCRIHGLPMPAMPDKDIQ</sequence>
<evidence type="ECO:0000256" key="3">
    <source>
        <dbReference type="ARBA" id="ARBA00022989"/>
    </source>
</evidence>
<dbReference type="AlphaFoldDB" id="A0A3D8RCU8"/>
<comment type="caution">
    <text evidence="9">The sequence shown here is derived from an EMBL/GenBank/DDBJ whole genome shotgun (WGS) entry which is preliminary data.</text>
</comment>
<reference evidence="9 10" key="1">
    <citation type="journal article" date="2018" name="IMA Fungus">
        <title>IMA Genome-F 9: Draft genome sequence of Annulohypoxylon stygium, Aspergillus mulundensis, Berkeleyomyces basicola (syn. Thielaviopsis basicola), Ceratocystis smalleyi, two Cercospora beticola strains, Coleophoma cylindrospora, Fusarium fracticaudum, Phialophora cf. hyalina, and Morchella septimelata.</title>
        <authorList>
            <person name="Wingfield B.D."/>
            <person name="Bills G.F."/>
            <person name="Dong Y."/>
            <person name="Huang W."/>
            <person name="Nel W.J."/>
            <person name="Swalarsk-Parry B.S."/>
            <person name="Vaghefi N."/>
            <person name="Wilken P.M."/>
            <person name="An Z."/>
            <person name="de Beer Z.W."/>
            <person name="De Vos L."/>
            <person name="Chen L."/>
            <person name="Duong T.A."/>
            <person name="Gao Y."/>
            <person name="Hammerbacher A."/>
            <person name="Kikkert J.R."/>
            <person name="Li Y."/>
            <person name="Li H."/>
            <person name="Li K."/>
            <person name="Li Q."/>
            <person name="Liu X."/>
            <person name="Ma X."/>
            <person name="Naidoo K."/>
            <person name="Pethybridge S.J."/>
            <person name="Sun J."/>
            <person name="Steenkamp E.T."/>
            <person name="van der Nest M.A."/>
            <person name="van Wyk S."/>
            <person name="Wingfield M.J."/>
            <person name="Xiong C."/>
            <person name="Yue Q."/>
            <person name="Zhang X."/>
        </authorList>
    </citation>
    <scope>NUCLEOTIDE SEQUENCE [LARGE SCALE GENOMIC DNA]</scope>
    <source>
        <strain evidence="9 10">BP5796</strain>
    </source>
</reference>
<feature type="transmembrane region" description="Helical" evidence="7">
    <location>
        <begin position="162"/>
        <end position="185"/>
    </location>
</feature>
<evidence type="ECO:0000256" key="2">
    <source>
        <dbReference type="ARBA" id="ARBA00022692"/>
    </source>
</evidence>